<feature type="transmembrane region" description="Helical" evidence="1">
    <location>
        <begin position="36"/>
        <end position="54"/>
    </location>
</feature>
<evidence type="ECO:0000313" key="4">
    <source>
        <dbReference type="Proteomes" id="UP000284868"/>
    </source>
</evidence>
<sequence>MQNTSVGKAIASMVLGIVSVSIAVLSAILFFFLFPLGVGCGIASLICGIIAIVLGNKARPLGRAIAGFVLGIVGSSLSGSTILIAYVIKMLI</sequence>
<dbReference type="RefSeq" id="WP_004800304.1">
    <property type="nucleotide sequence ID" value="NZ_CABKNA010000002.1"/>
</dbReference>
<evidence type="ECO:0000313" key="2">
    <source>
        <dbReference type="EMBL" id="MBS4884998.1"/>
    </source>
</evidence>
<dbReference type="EMBL" id="QRPK01000170">
    <property type="protein sequence ID" value="RHM02993.1"/>
    <property type="molecule type" value="Genomic_DNA"/>
</dbReference>
<dbReference type="Proteomes" id="UP000753219">
    <property type="component" value="Unassembled WGS sequence"/>
</dbReference>
<keyword evidence="4" id="KW-1185">Reference proteome</keyword>
<dbReference type="OrthoDB" id="9961775at2"/>
<organism evidence="3 4">
    <name type="scientific">Amedibacillus dolichus</name>
    <dbReference type="NCBI Taxonomy" id="31971"/>
    <lineage>
        <taxon>Bacteria</taxon>
        <taxon>Bacillati</taxon>
        <taxon>Bacillota</taxon>
        <taxon>Erysipelotrichia</taxon>
        <taxon>Erysipelotrichales</taxon>
        <taxon>Erysipelotrichaceae</taxon>
        <taxon>Amedibacillus</taxon>
    </lineage>
</organism>
<accession>A0A415NR29</accession>
<dbReference type="EMBL" id="JAGZMZ010000034">
    <property type="protein sequence ID" value="MBS4884998.1"/>
    <property type="molecule type" value="Genomic_DNA"/>
</dbReference>
<name>A0A415NR29_9FIRM</name>
<gene>
    <name evidence="3" type="ORF">DWZ83_11140</name>
    <name evidence="2" type="ORF">KHZ85_09615</name>
</gene>
<evidence type="ECO:0000313" key="3">
    <source>
        <dbReference type="EMBL" id="RHM02993.1"/>
    </source>
</evidence>
<protein>
    <recommendedName>
        <fullName evidence="5">DUF4190 domain-containing protein</fullName>
    </recommendedName>
</protein>
<evidence type="ECO:0008006" key="5">
    <source>
        <dbReference type="Google" id="ProtNLM"/>
    </source>
</evidence>
<proteinExistence type="predicted"/>
<keyword evidence="1" id="KW-0472">Membrane</keyword>
<feature type="transmembrane region" description="Helical" evidence="1">
    <location>
        <begin position="66"/>
        <end position="88"/>
    </location>
</feature>
<reference evidence="2" key="2">
    <citation type="submission" date="2021-02" db="EMBL/GenBank/DDBJ databases">
        <title>Infant gut strain persistence is associated with maternal origin, phylogeny, and functional potential including surface adhesion and iron acquisition.</title>
        <authorList>
            <person name="Lou Y.C."/>
        </authorList>
    </citation>
    <scope>NUCLEOTIDE SEQUENCE</scope>
    <source>
        <strain evidence="2">L3_108_103G1_dasL3_108_103G1_concoct_2</strain>
    </source>
</reference>
<dbReference type="AlphaFoldDB" id="A0A415NR29"/>
<evidence type="ECO:0000256" key="1">
    <source>
        <dbReference type="SAM" id="Phobius"/>
    </source>
</evidence>
<keyword evidence="1" id="KW-0812">Transmembrane</keyword>
<dbReference type="Proteomes" id="UP000284868">
    <property type="component" value="Unassembled WGS sequence"/>
</dbReference>
<feature type="transmembrane region" description="Helical" evidence="1">
    <location>
        <begin position="9"/>
        <end position="30"/>
    </location>
</feature>
<keyword evidence="1" id="KW-1133">Transmembrane helix</keyword>
<dbReference type="GeneID" id="92793792"/>
<reference evidence="3 4" key="1">
    <citation type="submission" date="2018-08" db="EMBL/GenBank/DDBJ databases">
        <title>A genome reference for cultivated species of the human gut microbiota.</title>
        <authorList>
            <person name="Zou Y."/>
            <person name="Xue W."/>
            <person name="Luo G."/>
        </authorList>
    </citation>
    <scope>NUCLEOTIDE SEQUENCE [LARGE SCALE GENOMIC DNA]</scope>
    <source>
        <strain evidence="3 4">AF35-6BH</strain>
    </source>
</reference>
<comment type="caution">
    <text evidence="3">The sequence shown here is derived from an EMBL/GenBank/DDBJ whole genome shotgun (WGS) entry which is preliminary data.</text>
</comment>